<reference evidence="1" key="2">
    <citation type="submission" date="2023-05" db="EMBL/GenBank/DDBJ databases">
        <authorList>
            <consortium name="Lawrence Berkeley National Laboratory"/>
            <person name="Steindorff A."/>
            <person name="Hensen N."/>
            <person name="Bonometti L."/>
            <person name="Westerberg I."/>
            <person name="Brannstrom I.O."/>
            <person name="Guillou S."/>
            <person name="Cros-Aarteil S."/>
            <person name="Calhoun S."/>
            <person name="Haridas S."/>
            <person name="Kuo A."/>
            <person name="Mondo S."/>
            <person name="Pangilinan J."/>
            <person name="Riley R."/>
            <person name="Labutti K."/>
            <person name="Andreopoulos B."/>
            <person name="Lipzen A."/>
            <person name="Chen C."/>
            <person name="Yanf M."/>
            <person name="Daum C."/>
            <person name="Ng V."/>
            <person name="Clum A."/>
            <person name="Ohm R."/>
            <person name="Martin F."/>
            <person name="Silar P."/>
            <person name="Natvig D."/>
            <person name="Lalanne C."/>
            <person name="Gautier V."/>
            <person name="Ament-Velasquez S.L."/>
            <person name="Kruys A."/>
            <person name="Hutchinson M.I."/>
            <person name="Powell A.J."/>
            <person name="Barry K."/>
            <person name="Miller A.N."/>
            <person name="Grigoriev I.V."/>
            <person name="Debuchy R."/>
            <person name="Gladieux P."/>
            <person name="Thoren M.H."/>
            <person name="Johannesson H."/>
        </authorList>
    </citation>
    <scope>NUCLEOTIDE SEQUENCE</scope>
    <source>
        <strain evidence="1">CBS 731.68</strain>
    </source>
</reference>
<accession>A0AAN6UA70</accession>
<dbReference type="GeneID" id="87823933"/>
<reference evidence="1" key="1">
    <citation type="journal article" date="2023" name="Mol. Phylogenet. Evol.">
        <title>Genome-scale phylogeny and comparative genomics of the fungal order Sordariales.</title>
        <authorList>
            <person name="Hensen N."/>
            <person name="Bonometti L."/>
            <person name="Westerberg I."/>
            <person name="Brannstrom I.O."/>
            <person name="Guillou S."/>
            <person name="Cros-Aarteil S."/>
            <person name="Calhoun S."/>
            <person name="Haridas S."/>
            <person name="Kuo A."/>
            <person name="Mondo S."/>
            <person name="Pangilinan J."/>
            <person name="Riley R."/>
            <person name="LaButti K."/>
            <person name="Andreopoulos B."/>
            <person name="Lipzen A."/>
            <person name="Chen C."/>
            <person name="Yan M."/>
            <person name="Daum C."/>
            <person name="Ng V."/>
            <person name="Clum A."/>
            <person name="Steindorff A."/>
            <person name="Ohm R.A."/>
            <person name="Martin F."/>
            <person name="Silar P."/>
            <person name="Natvig D.O."/>
            <person name="Lalanne C."/>
            <person name="Gautier V."/>
            <person name="Ament-Velasquez S.L."/>
            <person name="Kruys A."/>
            <person name="Hutchinson M.I."/>
            <person name="Powell A.J."/>
            <person name="Barry K."/>
            <person name="Miller A.N."/>
            <person name="Grigoriev I.V."/>
            <person name="Debuchy R."/>
            <person name="Gladieux P."/>
            <person name="Hiltunen Thoren M."/>
            <person name="Johannesson H."/>
        </authorList>
    </citation>
    <scope>NUCLEOTIDE SEQUENCE</scope>
    <source>
        <strain evidence="1">CBS 731.68</strain>
    </source>
</reference>
<protein>
    <submittedName>
        <fullName evidence="1">Uncharacterized protein</fullName>
    </submittedName>
</protein>
<dbReference type="RefSeq" id="XP_062652527.1">
    <property type="nucleotide sequence ID" value="XM_062787163.1"/>
</dbReference>
<dbReference type="AlphaFoldDB" id="A0AAN6UA70"/>
<keyword evidence="2" id="KW-1185">Reference proteome</keyword>
<evidence type="ECO:0000313" key="2">
    <source>
        <dbReference type="Proteomes" id="UP001302602"/>
    </source>
</evidence>
<proteinExistence type="predicted"/>
<evidence type="ECO:0000313" key="1">
    <source>
        <dbReference type="EMBL" id="KAK4128756.1"/>
    </source>
</evidence>
<name>A0AAN6UA70_9PEZI</name>
<dbReference type="Proteomes" id="UP001302602">
    <property type="component" value="Unassembled WGS sequence"/>
</dbReference>
<organism evidence="1 2">
    <name type="scientific">Parathielavia appendiculata</name>
    <dbReference type="NCBI Taxonomy" id="2587402"/>
    <lineage>
        <taxon>Eukaryota</taxon>
        <taxon>Fungi</taxon>
        <taxon>Dikarya</taxon>
        <taxon>Ascomycota</taxon>
        <taxon>Pezizomycotina</taxon>
        <taxon>Sordariomycetes</taxon>
        <taxon>Sordariomycetidae</taxon>
        <taxon>Sordariales</taxon>
        <taxon>Chaetomiaceae</taxon>
        <taxon>Parathielavia</taxon>
    </lineage>
</organism>
<dbReference type="EMBL" id="MU853223">
    <property type="protein sequence ID" value="KAK4128756.1"/>
    <property type="molecule type" value="Genomic_DNA"/>
</dbReference>
<comment type="caution">
    <text evidence="1">The sequence shown here is derived from an EMBL/GenBank/DDBJ whole genome shotgun (WGS) entry which is preliminary data.</text>
</comment>
<gene>
    <name evidence="1" type="ORF">N657DRAFT_39377</name>
</gene>
<sequence>MRPELAEFGLRDTEAHAGMKAELQWLVSGVYADIVGCASHQTLLSKQSRKGATVKACRLCVEAGEGDLFPCFDPDFKSSEGGLSGTVDRWIARAVQPYRIGAGIERLDAASICGAHQFISWRSDVSPVLQKWGERSQQTVLRLLAMELGIKFLIWR</sequence>